<comment type="caution">
    <text evidence="1">The sequence shown here is derived from an EMBL/GenBank/DDBJ whole genome shotgun (WGS) entry which is preliminary data.</text>
</comment>
<name>A0A511FEH2_9CELL</name>
<gene>
    <name evidence="1" type="ORF">CHO01_26980</name>
    <name evidence="2" type="ORF">HNR08_003250</name>
</gene>
<keyword evidence="3" id="KW-1185">Reference proteome</keyword>
<sequence length="139" mass="14753">MTLIWVAGGRTWGFRFLLTGGSPAPFRAHREAFAGLQGEPTVFRRTTRGVALRFPDPAGRRDEAARPLAHEFVVASPVADDVRSAADGIRVVWPLVADAYASLWDLPAPPTQHQIALAFGDDPHGLVAAAGAPGPPRGP</sequence>
<dbReference type="AlphaFoldDB" id="A0A511FEH2"/>
<evidence type="ECO:0000313" key="1">
    <source>
        <dbReference type="EMBL" id="GEL47582.1"/>
    </source>
</evidence>
<dbReference type="Proteomes" id="UP000564629">
    <property type="component" value="Unassembled WGS sequence"/>
</dbReference>
<dbReference type="EMBL" id="BJVQ01000041">
    <property type="protein sequence ID" value="GEL47582.1"/>
    <property type="molecule type" value="Genomic_DNA"/>
</dbReference>
<proteinExistence type="predicted"/>
<dbReference type="Proteomes" id="UP000321723">
    <property type="component" value="Unassembled WGS sequence"/>
</dbReference>
<organism evidence="1 3">
    <name type="scientific">Cellulomonas hominis</name>
    <dbReference type="NCBI Taxonomy" id="156981"/>
    <lineage>
        <taxon>Bacteria</taxon>
        <taxon>Bacillati</taxon>
        <taxon>Actinomycetota</taxon>
        <taxon>Actinomycetes</taxon>
        <taxon>Micrococcales</taxon>
        <taxon>Cellulomonadaceae</taxon>
        <taxon>Cellulomonas</taxon>
    </lineage>
</organism>
<evidence type="ECO:0000313" key="2">
    <source>
        <dbReference type="EMBL" id="MBB5474514.1"/>
    </source>
</evidence>
<evidence type="ECO:0000313" key="3">
    <source>
        <dbReference type="Proteomes" id="UP000321723"/>
    </source>
</evidence>
<reference evidence="2 4" key="2">
    <citation type="submission" date="2020-08" db="EMBL/GenBank/DDBJ databases">
        <title>Sequencing the genomes of 1000 actinobacteria strains.</title>
        <authorList>
            <person name="Klenk H.-P."/>
        </authorList>
    </citation>
    <scope>NUCLEOTIDE SEQUENCE [LARGE SCALE GENOMIC DNA]</scope>
    <source>
        <strain evidence="2 4">DSM 9581</strain>
    </source>
</reference>
<reference evidence="1 3" key="1">
    <citation type="submission" date="2019-07" db="EMBL/GenBank/DDBJ databases">
        <title>Whole genome shotgun sequence of Cellulomonas hominis NBRC 16055.</title>
        <authorList>
            <person name="Hosoyama A."/>
            <person name="Uohara A."/>
            <person name="Ohji S."/>
            <person name="Ichikawa N."/>
        </authorList>
    </citation>
    <scope>NUCLEOTIDE SEQUENCE [LARGE SCALE GENOMIC DNA]</scope>
    <source>
        <strain evidence="1 3">NBRC 16055</strain>
    </source>
</reference>
<evidence type="ECO:0000313" key="4">
    <source>
        <dbReference type="Proteomes" id="UP000564629"/>
    </source>
</evidence>
<accession>A0A511FEH2</accession>
<protein>
    <submittedName>
        <fullName evidence="1">Uncharacterized protein</fullName>
    </submittedName>
</protein>
<dbReference type="EMBL" id="JACHDN010000001">
    <property type="protein sequence ID" value="MBB5474514.1"/>
    <property type="molecule type" value="Genomic_DNA"/>
</dbReference>